<evidence type="ECO:0000313" key="2">
    <source>
        <dbReference type="EMBL" id="MFD2592112.1"/>
    </source>
</evidence>
<dbReference type="Pfam" id="PF07963">
    <property type="entry name" value="N_methyl"/>
    <property type="match status" value="1"/>
</dbReference>
<feature type="transmembrane region" description="Helical" evidence="1">
    <location>
        <begin position="12"/>
        <end position="36"/>
    </location>
</feature>
<keyword evidence="1" id="KW-0812">Transmembrane</keyword>
<dbReference type="EMBL" id="JBHULX010000030">
    <property type="protein sequence ID" value="MFD2592112.1"/>
    <property type="molecule type" value="Genomic_DNA"/>
</dbReference>
<dbReference type="InterPro" id="IPR012902">
    <property type="entry name" value="N_methyl_site"/>
</dbReference>
<keyword evidence="1" id="KW-1133">Transmembrane helix</keyword>
<proteinExistence type="predicted"/>
<accession>A0ABW5N979</accession>
<protein>
    <submittedName>
        <fullName evidence="2">Type II secretion system protein</fullName>
    </submittedName>
</protein>
<keyword evidence="1" id="KW-0472">Membrane</keyword>
<name>A0ABW5N979_9FLAO</name>
<reference evidence="3" key="1">
    <citation type="journal article" date="2019" name="Int. J. Syst. Evol. Microbiol.">
        <title>The Global Catalogue of Microorganisms (GCM) 10K type strain sequencing project: providing services to taxonomists for standard genome sequencing and annotation.</title>
        <authorList>
            <consortium name="The Broad Institute Genomics Platform"/>
            <consortium name="The Broad Institute Genome Sequencing Center for Infectious Disease"/>
            <person name="Wu L."/>
            <person name="Ma J."/>
        </authorList>
    </citation>
    <scope>NUCLEOTIDE SEQUENCE [LARGE SCALE GENOMIC DNA]</scope>
    <source>
        <strain evidence="3">KCTC 42423</strain>
    </source>
</reference>
<keyword evidence="3" id="KW-1185">Reference proteome</keyword>
<sequence length="160" mass="18716">MSLWIRKHKVQAMTLTEIMVVLAITAIITGLSFMILRLVQKNMYAIQTNYEYRTEIQSLETALTIGFHSCTASYWNALEQQLTLRSPLTTQNYKFYKDSIRSDIKTYVIQIDSIQLYFQGKTVAEGEIDAIRLHFNRTTNLHRSFIFRYNDPSIHFAYGN</sequence>
<gene>
    <name evidence="2" type="ORF">ACFSTE_14835</name>
</gene>
<dbReference type="RefSeq" id="WP_378253648.1">
    <property type="nucleotide sequence ID" value="NZ_JBHSJV010000001.1"/>
</dbReference>
<dbReference type="NCBIfam" id="TIGR02532">
    <property type="entry name" value="IV_pilin_GFxxxE"/>
    <property type="match status" value="1"/>
</dbReference>
<organism evidence="2 3">
    <name type="scientific">Aquimarina hainanensis</name>
    <dbReference type="NCBI Taxonomy" id="1578017"/>
    <lineage>
        <taxon>Bacteria</taxon>
        <taxon>Pseudomonadati</taxon>
        <taxon>Bacteroidota</taxon>
        <taxon>Flavobacteriia</taxon>
        <taxon>Flavobacteriales</taxon>
        <taxon>Flavobacteriaceae</taxon>
        <taxon>Aquimarina</taxon>
    </lineage>
</organism>
<evidence type="ECO:0000256" key="1">
    <source>
        <dbReference type="SAM" id="Phobius"/>
    </source>
</evidence>
<dbReference type="Proteomes" id="UP001597459">
    <property type="component" value="Unassembled WGS sequence"/>
</dbReference>
<evidence type="ECO:0000313" key="3">
    <source>
        <dbReference type="Proteomes" id="UP001597459"/>
    </source>
</evidence>
<comment type="caution">
    <text evidence="2">The sequence shown here is derived from an EMBL/GenBank/DDBJ whole genome shotgun (WGS) entry which is preliminary data.</text>
</comment>